<dbReference type="KEGG" id="ptkz:JDV02_005682"/>
<dbReference type="Proteomes" id="UP000829364">
    <property type="component" value="Chromosome 5"/>
</dbReference>
<gene>
    <name evidence="1" type="ORF">JDV02_005682</name>
</gene>
<evidence type="ECO:0000313" key="1">
    <source>
        <dbReference type="EMBL" id="UNI19500.1"/>
    </source>
</evidence>
<proteinExistence type="predicted"/>
<reference evidence="1" key="1">
    <citation type="submission" date="2021-11" db="EMBL/GenBank/DDBJ databases">
        <title>Purpureocillium_takamizusanense_genome.</title>
        <authorList>
            <person name="Nguyen N.-H."/>
        </authorList>
    </citation>
    <scope>NUCLEOTIDE SEQUENCE</scope>
    <source>
        <strain evidence="1">PT3</strain>
    </source>
</reference>
<accession>A0A9Q8QH32</accession>
<protein>
    <submittedName>
        <fullName evidence="1">Uncharacterized protein</fullName>
    </submittedName>
</protein>
<keyword evidence="2" id="KW-1185">Reference proteome</keyword>
<organism evidence="1 2">
    <name type="scientific">Purpureocillium takamizusanense</name>
    <dbReference type="NCBI Taxonomy" id="2060973"/>
    <lineage>
        <taxon>Eukaryota</taxon>
        <taxon>Fungi</taxon>
        <taxon>Dikarya</taxon>
        <taxon>Ascomycota</taxon>
        <taxon>Pezizomycotina</taxon>
        <taxon>Sordariomycetes</taxon>
        <taxon>Hypocreomycetidae</taxon>
        <taxon>Hypocreales</taxon>
        <taxon>Ophiocordycipitaceae</taxon>
        <taxon>Purpureocillium</taxon>
    </lineage>
</organism>
<dbReference type="GeneID" id="72067631"/>
<name>A0A9Q8QH32_9HYPO</name>
<dbReference type="OrthoDB" id="4765944at2759"/>
<evidence type="ECO:0000313" key="2">
    <source>
        <dbReference type="Proteomes" id="UP000829364"/>
    </source>
</evidence>
<dbReference type="AlphaFoldDB" id="A0A9Q8QH32"/>
<sequence>MGRSFAGLDDVVMPIKTIATILNLLGSPTEDNASSETVDKFADMDITWTLDSLHGFCRRPTPHQYGFDRKFSYTVGTSSDCWMYLHFISHFYRATEDIEPETNQMEVSGMEIARGRFTIPIELRGVKSSITFTEHRKWTGMRVATNYNGKTPDASPSAVAVSVSDWGHSRLEITEQAWRQRGLQSAEQGAGIALFQMLLLSHLDAWQRNWNMTLDEIDNTFKVKLSCQNDIDQLNELVTQHCTPSAITCSRLVLLLMGFMNHIDMVADSLKDMRDEWARTYPGQDTERLERFDVKTQEILLKNWEAVMSCLGAKRDLLMARIRRSVDDLRLIREGLSTSSDASV</sequence>
<dbReference type="EMBL" id="CP086358">
    <property type="protein sequence ID" value="UNI19500.1"/>
    <property type="molecule type" value="Genomic_DNA"/>
</dbReference>
<dbReference type="RefSeq" id="XP_047842981.1">
    <property type="nucleotide sequence ID" value="XM_047986997.1"/>
</dbReference>